<comment type="caution">
    <text evidence="2">The sequence shown here is derived from an EMBL/GenBank/DDBJ whole genome shotgun (WGS) entry which is preliminary data.</text>
</comment>
<keyword evidence="1" id="KW-1133">Transmembrane helix</keyword>
<proteinExistence type="predicted"/>
<evidence type="ECO:0000313" key="3">
    <source>
        <dbReference type="Proteomes" id="UP000192815"/>
    </source>
</evidence>
<keyword evidence="3" id="KW-1185">Reference proteome</keyword>
<reference evidence="3" key="1">
    <citation type="submission" date="2017-02" db="EMBL/GenBank/DDBJ databases">
        <title>Pseudomonas floridae sp. nov., a novel pathogenic bacterial species isolated from tomato.</title>
        <authorList>
            <person name="Timilsina S."/>
            <person name="Vallad G.E."/>
            <person name="Jones J.B."/>
        </authorList>
    </citation>
    <scope>NUCLEOTIDE SEQUENCE [LARGE SCALE GENOMIC DNA]</scope>
    <source>
        <strain evidence="3">GEV388</strain>
    </source>
</reference>
<feature type="transmembrane region" description="Helical" evidence="1">
    <location>
        <begin position="7"/>
        <end position="25"/>
    </location>
</feature>
<accession>A0A1X0N8V6</accession>
<gene>
    <name evidence="2" type="ORF">BZK31_07695</name>
</gene>
<evidence type="ECO:0000256" key="1">
    <source>
        <dbReference type="SAM" id="Phobius"/>
    </source>
</evidence>
<sequence>MQIKRKSLIILRAVALLAALMYFLIPGAGYNTLFLSVVWLCIGVNLSTMLPIWEKSPEQGPNSRFKG</sequence>
<name>A0A1X0N8V6_9PSED</name>
<keyword evidence="1" id="KW-0812">Transmembrane</keyword>
<evidence type="ECO:0000313" key="2">
    <source>
        <dbReference type="EMBL" id="ORC60189.1"/>
    </source>
</evidence>
<dbReference type="Proteomes" id="UP000192815">
    <property type="component" value="Unassembled WGS sequence"/>
</dbReference>
<dbReference type="AlphaFoldDB" id="A0A1X0N8V6"/>
<organism evidence="2 3">
    <name type="scientific">Pseudomonas floridensis</name>
    <dbReference type="NCBI Taxonomy" id="1958950"/>
    <lineage>
        <taxon>Bacteria</taxon>
        <taxon>Pseudomonadati</taxon>
        <taxon>Pseudomonadota</taxon>
        <taxon>Gammaproteobacteria</taxon>
        <taxon>Pseudomonadales</taxon>
        <taxon>Pseudomonadaceae</taxon>
        <taxon>Pseudomonas</taxon>
    </lineage>
</organism>
<keyword evidence="1" id="KW-0472">Membrane</keyword>
<dbReference type="EMBL" id="MUIO01000021">
    <property type="protein sequence ID" value="ORC60189.1"/>
    <property type="molecule type" value="Genomic_DNA"/>
</dbReference>
<protein>
    <submittedName>
        <fullName evidence="2">Uncharacterized protein</fullName>
    </submittedName>
</protein>
<dbReference type="STRING" id="1958950.BZK31_07695"/>